<sequence length="104" mass="10667">MRLSDEAGLKAAAKAVDGGFEVENDGATYSVTPQQLLVTAEDGKVVYRDTWVEYEQPRFTAEGTSPSTSSTSSAPTSTSSATSTATSAIPTATVTVTVTAEPTG</sequence>
<dbReference type="OrthoDB" id="4751509at2"/>
<gene>
    <name evidence="2" type="ORF">NCTC10821_06172</name>
</gene>
<evidence type="ECO:0000313" key="2">
    <source>
        <dbReference type="EMBL" id="STZ62603.1"/>
    </source>
</evidence>
<proteinExistence type="predicted"/>
<keyword evidence="3" id="KW-1185">Reference proteome</keyword>
<feature type="compositionally biased region" description="Low complexity" evidence="1">
    <location>
        <begin position="64"/>
        <end position="91"/>
    </location>
</feature>
<accession>A0A378TRV9</accession>
<dbReference type="RefSeq" id="WP_115281270.1">
    <property type="nucleotide sequence ID" value="NZ_UGQT01000001.1"/>
</dbReference>
<dbReference type="Proteomes" id="UP000254978">
    <property type="component" value="Unassembled WGS sequence"/>
</dbReference>
<organism evidence="2 3">
    <name type="scientific">Mycolicibacterium tokaiense</name>
    <dbReference type="NCBI Taxonomy" id="39695"/>
    <lineage>
        <taxon>Bacteria</taxon>
        <taxon>Bacillati</taxon>
        <taxon>Actinomycetota</taxon>
        <taxon>Actinomycetes</taxon>
        <taxon>Mycobacteriales</taxon>
        <taxon>Mycobacteriaceae</taxon>
        <taxon>Mycolicibacterium</taxon>
    </lineage>
</organism>
<dbReference type="EMBL" id="UGQT01000001">
    <property type="protein sequence ID" value="STZ62603.1"/>
    <property type="molecule type" value="Genomic_DNA"/>
</dbReference>
<dbReference type="AlphaFoldDB" id="A0A378TRV9"/>
<protein>
    <submittedName>
        <fullName evidence="2">Uncharacterized protein</fullName>
    </submittedName>
</protein>
<evidence type="ECO:0000313" key="3">
    <source>
        <dbReference type="Proteomes" id="UP000254978"/>
    </source>
</evidence>
<reference evidence="2 3" key="1">
    <citation type="submission" date="2018-06" db="EMBL/GenBank/DDBJ databases">
        <authorList>
            <consortium name="Pathogen Informatics"/>
            <person name="Doyle S."/>
        </authorList>
    </citation>
    <scope>NUCLEOTIDE SEQUENCE [LARGE SCALE GENOMIC DNA]</scope>
    <source>
        <strain evidence="2 3">NCTC10821</strain>
    </source>
</reference>
<evidence type="ECO:0000256" key="1">
    <source>
        <dbReference type="SAM" id="MobiDB-lite"/>
    </source>
</evidence>
<name>A0A378TRV9_9MYCO</name>
<feature type="region of interest" description="Disordered" evidence="1">
    <location>
        <begin position="56"/>
        <end position="91"/>
    </location>
</feature>